<dbReference type="EMBL" id="CABVIH010000029">
    <property type="protein sequence ID" value="VVP44431.1"/>
    <property type="molecule type" value="Genomic_DNA"/>
</dbReference>
<evidence type="ECO:0000313" key="2">
    <source>
        <dbReference type="Proteomes" id="UP000375525"/>
    </source>
</evidence>
<organism evidence="1 2">
    <name type="scientific">Pseudomonas fluorescens</name>
    <dbReference type="NCBI Taxonomy" id="294"/>
    <lineage>
        <taxon>Bacteria</taxon>
        <taxon>Pseudomonadati</taxon>
        <taxon>Pseudomonadota</taxon>
        <taxon>Gammaproteobacteria</taxon>
        <taxon>Pseudomonadales</taxon>
        <taxon>Pseudomonadaceae</taxon>
        <taxon>Pseudomonas</taxon>
    </lineage>
</organism>
<proteinExistence type="predicted"/>
<reference evidence="1 2" key="1">
    <citation type="submission" date="2019-09" db="EMBL/GenBank/DDBJ databases">
        <authorList>
            <person name="Chandra G."/>
            <person name="Truman W A."/>
        </authorList>
    </citation>
    <scope>NUCLEOTIDE SEQUENCE [LARGE SCALE GENOMIC DNA]</scope>
    <source>
        <strain evidence="1">PS880</strain>
    </source>
</reference>
<protein>
    <submittedName>
        <fullName evidence="1">Uncharacterized protein</fullName>
    </submittedName>
</protein>
<evidence type="ECO:0000313" key="1">
    <source>
        <dbReference type="EMBL" id="VVP44431.1"/>
    </source>
</evidence>
<gene>
    <name evidence="1" type="ORF">PS880_05019</name>
</gene>
<dbReference type="Proteomes" id="UP000375525">
    <property type="component" value="Unassembled WGS sequence"/>
</dbReference>
<dbReference type="AlphaFoldDB" id="A0A5E7P521"/>
<name>A0A5E7P521_PSEFL</name>
<accession>A0A5E7P521</accession>
<sequence length="75" mass="8599">MRHGYRFKDLVEQFDAKMPRSKLCFTICLARSDPPNCAIKCCPPGCQSNFFQSQSMLVGRDVLQVDANECRLIRN</sequence>